<protein>
    <submittedName>
        <fullName evidence="2">AraC family transcriptional regulator</fullName>
    </submittedName>
</protein>
<accession>A0A3N0ETX6</accession>
<proteinExistence type="predicted"/>
<dbReference type="AlphaFoldDB" id="A0A3N0ETX6"/>
<dbReference type="Proteomes" id="UP000267469">
    <property type="component" value="Unassembled WGS sequence"/>
</dbReference>
<sequence length="160" mass="18621">MKPKIIQLKETKLIGKKVKMSFTKNKTGELWRDFVPKRREIKNNVGTGLYSVEVYSDTGFFEKFDPDKFFEKWAAVEVSDHLIIPGEMEKLVIPDGLYAVFPFKGKGSESSDVYKYIYGTWIPDSEYTLDNRPHFALMGARYKTEHPDSEEELWIPVKNN</sequence>
<keyword evidence="3" id="KW-1185">Reference proteome</keyword>
<dbReference type="Pfam" id="PF06445">
    <property type="entry name" value="GyrI-like"/>
    <property type="match status" value="1"/>
</dbReference>
<dbReference type="PANTHER" id="PTHR36444">
    <property type="entry name" value="TRANSCRIPTIONAL REGULATOR PROTEIN YOBU-RELATED"/>
    <property type="match status" value="1"/>
</dbReference>
<name>A0A3N0ETX6_SINP1</name>
<dbReference type="InterPro" id="IPR053182">
    <property type="entry name" value="YobU-like_regulator"/>
</dbReference>
<dbReference type="PANTHER" id="PTHR36444:SF2">
    <property type="entry name" value="TRANSCRIPTIONAL REGULATOR PROTEIN YOBU-RELATED"/>
    <property type="match status" value="1"/>
</dbReference>
<comment type="caution">
    <text evidence="2">The sequence shown here is derived from an EMBL/GenBank/DDBJ whole genome shotgun (WGS) entry which is preliminary data.</text>
</comment>
<dbReference type="SUPFAM" id="SSF55136">
    <property type="entry name" value="Probable bacterial effector-binding domain"/>
    <property type="match status" value="1"/>
</dbReference>
<evidence type="ECO:0000313" key="2">
    <source>
        <dbReference type="EMBL" id="RNL91328.1"/>
    </source>
</evidence>
<gene>
    <name evidence="2" type="ORF">ED312_04740</name>
</gene>
<dbReference type="InterPro" id="IPR029442">
    <property type="entry name" value="GyrI-like"/>
</dbReference>
<dbReference type="Gene3D" id="3.20.80.10">
    <property type="entry name" value="Regulatory factor, effector binding domain"/>
    <property type="match status" value="1"/>
</dbReference>
<dbReference type="RefSeq" id="WP_123214867.1">
    <property type="nucleotide sequence ID" value="NZ_RJTM01000027.1"/>
</dbReference>
<organism evidence="2 3">
    <name type="scientific">Sinomicrobium pectinilyticum</name>
    <dbReference type="NCBI Taxonomy" id="1084421"/>
    <lineage>
        <taxon>Bacteria</taxon>
        <taxon>Pseudomonadati</taxon>
        <taxon>Bacteroidota</taxon>
        <taxon>Flavobacteriia</taxon>
        <taxon>Flavobacteriales</taxon>
        <taxon>Flavobacteriaceae</taxon>
        <taxon>Sinomicrobium</taxon>
    </lineage>
</organism>
<dbReference type="SMART" id="SM00871">
    <property type="entry name" value="AraC_E_bind"/>
    <property type="match status" value="1"/>
</dbReference>
<evidence type="ECO:0000259" key="1">
    <source>
        <dbReference type="SMART" id="SM00871"/>
    </source>
</evidence>
<feature type="domain" description="AraC effector-binding" evidence="1">
    <location>
        <begin position="1"/>
        <end position="158"/>
    </location>
</feature>
<evidence type="ECO:0000313" key="3">
    <source>
        <dbReference type="Proteomes" id="UP000267469"/>
    </source>
</evidence>
<dbReference type="OrthoDB" id="8560232at2"/>
<dbReference type="InterPro" id="IPR010499">
    <property type="entry name" value="AraC_E-bd"/>
</dbReference>
<dbReference type="InterPro" id="IPR011256">
    <property type="entry name" value="Reg_factor_effector_dom_sf"/>
</dbReference>
<dbReference type="EMBL" id="RJTM01000027">
    <property type="protein sequence ID" value="RNL91328.1"/>
    <property type="molecule type" value="Genomic_DNA"/>
</dbReference>
<reference evidence="2 3" key="1">
    <citation type="submission" date="2018-10" db="EMBL/GenBank/DDBJ databases">
        <title>Sinomicrobium pectinilyticum sp. nov., a pectinase-producing bacterium isolated from alkaline and saline soil, and emended description of the genus Sinomicrobium.</title>
        <authorList>
            <person name="Cheng B."/>
            <person name="Li C."/>
            <person name="Lai Q."/>
            <person name="Du M."/>
            <person name="Shao Z."/>
            <person name="Xu P."/>
            <person name="Yang C."/>
        </authorList>
    </citation>
    <scope>NUCLEOTIDE SEQUENCE [LARGE SCALE GENOMIC DNA]</scope>
    <source>
        <strain evidence="2 3">5DNS001</strain>
    </source>
</reference>